<feature type="domain" description="C2H2-type" evidence="9">
    <location>
        <begin position="726"/>
        <end position="753"/>
    </location>
</feature>
<feature type="region of interest" description="Disordered" evidence="8">
    <location>
        <begin position="973"/>
        <end position="1008"/>
    </location>
</feature>
<comment type="caution">
    <text evidence="10">The sequence shown here is derived from an EMBL/GenBank/DDBJ whole genome shotgun (WGS) entry which is preliminary data.</text>
</comment>
<keyword evidence="5" id="KW-0862">Zinc</keyword>
<evidence type="ECO:0000313" key="10">
    <source>
        <dbReference type="EMBL" id="KAK7082087.1"/>
    </source>
</evidence>
<feature type="domain" description="C2H2-type" evidence="9">
    <location>
        <begin position="1102"/>
        <end position="1130"/>
    </location>
</feature>
<feature type="domain" description="C2H2-type" evidence="9">
    <location>
        <begin position="1131"/>
        <end position="1158"/>
    </location>
</feature>
<evidence type="ECO:0000256" key="7">
    <source>
        <dbReference type="PROSITE-ProRule" id="PRU00042"/>
    </source>
</evidence>
<dbReference type="GO" id="GO:0000978">
    <property type="term" value="F:RNA polymerase II cis-regulatory region sequence-specific DNA binding"/>
    <property type="evidence" value="ECO:0007669"/>
    <property type="project" value="TreeGrafter"/>
</dbReference>
<dbReference type="Gene3D" id="3.30.160.60">
    <property type="entry name" value="Classic Zinc Finger"/>
    <property type="match status" value="12"/>
</dbReference>
<feature type="non-terminal residue" evidence="10">
    <location>
        <position position="1366"/>
    </location>
</feature>
<feature type="domain" description="C2H2-type" evidence="9">
    <location>
        <begin position="1242"/>
        <end position="1269"/>
    </location>
</feature>
<dbReference type="GO" id="GO:0001228">
    <property type="term" value="F:DNA-binding transcription activator activity, RNA polymerase II-specific"/>
    <property type="evidence" value="ECO:0007669"/>
    <property type="project" value="TreeGrafter"/>
</dbReference>
<dbReference type="SUPFAM" id="SSF57667">
    <property type="entry name" value="beta-beta-alpha zinc fingers"/>
    <property type="match status" value="12"/>
</dbReference>
<keyword evidence="11" id="KW-1185">Reference proteome</keyword>
<feature type="domain" description="C2H2-type" evidence="9">
    <location>
        <begin position="800"/>
        <end position="827"/>
    </location>
</feature>
<keyword evidence="2" id="KW-0479">Metal-binding</keyword>
<evidence type="ECO:0000256" key="6">
    <source>
        <dbReference type="ARBA" id="ARBA00023242"/>
    </source>
</evidence>
<dbReference type="GO" id="GO:0008270">
    <property type="term" value="F:zinc ion binding"/>
    <property type="evidence" value="ECO:0007669"/>
    <property type="project" value="UniProtKB-KW"/>
</dbReference>
<evidence type="ECO:0000256" key="1">
    <source>
        <dbReference type="ARBA" id="ARBA00004123"/>
    </source>
</evidence>
<evidence type="ECO:0000256" key="4">
    <source>
        <dbReference type="ARBA" id="ARBA00022771"/>
    </source>
</evidence>
<dbReference type="SMART" id="SM00355">
    <property type="entry name" value="ZnF_C2H2"/>
    <property type="match status" value="26"/>
</dbReference>
<feature type="domain" description="C2H2-type" evidence="9">
    <location>
        <begin position="141"/>
        <end position="168"/>
    </location>
</feature>
<evidence type="ECO:0000256" key="8">
    <source>
        <dbReference type="SAM" id="MobiDB-lite"/>
    </source>
</evidence>
<reference evidence="10 11" key="1">
    <citation type="submission" date="2023-11" db="EMBL/GenBank/DDBJ databases">
        <title>Halocaridina rubra genome assembly.</title>
        <authorList>
            <person name="Smith C."/>
        </authorList>
    </citation>
    <scope>NUCLEOTIDE SEQUENCE [LARGE SCALE GENOMIC DNA]</scope>
    <source>
        <strain evidence="10">EP-1</strain>
        <tissue evidence="10">Whole</tissue>
    </source>
</reference>
<dbReference type="Pfam" id="PF12874">
    <property type="entry name" value="zf-met"/>
    <property type="match status" value="2"/>
</dbReference>
<dbReference type="Pfam" id="PF00096">
    <property type="entry name" value="zf-C2H2"/>
    <property type="match status" value="4"/>
</dbReference>
<keyword evidence="4 7" id="KW-0863">Zinc-finger</keyword>
<feature type="domain" description="C2H2-type" evidence="9">
    <location>
        <begin position="502"/>
        <end position="529"/>
    </location>
</feature>
<feature type="domain" description="C2H2-type" evidence="9">
    <location>
        <begin position="889"/>
        <end position="916"/>
    </location>
</feature>
<dbReference type="GO" id="GO:0005634">
    <property type="term" value="C:nucleus"/>
    <property type="evidence" value="ECO:0007669"/>
    <property type="project" value="UniProtKB-SubCell"/>
</dbReference>
<comment type="subcellular location">
    <subcellularLocation>
        <location evidence="1">Nucleus</location>
    </subcellularLocation>
</comment>
<dbReference type="PROSITE" id="PS50157">
    <property type="entry name" value="ZINC_FINGER_C2H2_2"/>
    <property type="match status" value="22"/>
</dbReference>
<dbReference type="Proteomes" id="UP001381693">
    <property type="component" value="Unassembled WGS sequence"/>
</dbReference>
<dbReference type="InterPro" id="IPR036236">
    <property type="entry name" value="Znf_C2H2_sf"/>
</dbReference>
<feature type="domain" description="C2H2-type" evidence="9">
    <location>
        <begin position="360"/>
        <end position="384"/>
    </location>
</feature>
<proteinExistence type="predicted"/>
<evidence type="ECO:0000256" key="3">
    <source>
        <dbReference type="ARBA" id="ARBA00022737"/>
    </source>
</evidence>
<feature type="compositionally biased region" description="Basic and acidic residues" evidence="8">
    <location>
        <begin position="979"/>
        <end position="995"/>
    </location>
</feature>
<evidence type="ECO:0000313" key="11">
    <source>
        <dbReference type="Proteomes" id="UP001381693"/>
    </source>
</evidence>
<feature type="domain" description="C2H2-type" evidence="9">
    <location>
        <begin position="1013"/>
        <end position="1040"/>
    </location>
</feature>
<feature type="domain" description="C2H2-type" evidence="9">
    <location>
        <begin position="76"/>
        <end position="103"/>
    </location>
</feature>
<feature type="domain" description="C2H2-type" evidence="9">
    <location>
        <begin position="1041"/>
        <end position="1071"/>
    </location>
</feature>
<evidence type="ECO:0000256" key="2">
    <source>
        <dbReference type="ARBA" id="ARBA00022723"/>
    </source>
</evidence>
<protein>
    <recommendedName>
        <fullName evidence="9">C2H2-type domain-containing protein</fullName>
    </recommendedName>
</protein>
<organism evidence="10 11">
    <name type="scientific">Halocaridina rubra</name>
    <name type="common">Hawaiian red shrimp</name>
    <dbReference type="NCBI Taxonomy" id="373956"/>
    <lineage>
        <taxon>Eukaryota</taxon>
        <taxon>Metazoa</taxon>
        <taxon>Ecdysozoa</taxon>
        <taxon>Arthropoda</taxon>
        <taxon>Crustacea</taxon>
        <taxon>Multicrustacea</taxon>
        <taxon>Malacostraca</taxon>
        <taxon>Eumalacostraca</taxon>
        <taxon>Eucarida</taxon>
        <taxon>Decapoda</taxon>
        <taxon>Pleocyemata</taxon>
        <taxon>Caridea</taxon>
        <taxon>Atyoidea</taxon>
        <taxon>Atyidae</taxon>
        <taxon>Halocaridina</taxon>
    </lineage>
</organism>
<dbReference type="PANTHER" id="PTHR24376">
    <property type="entry name" value="ZINC FINGER PROTEIN"/>
    <property type="match status" value="1"/>
</dbReference>
<dbReference type="PANTHER" id="PTHR24376:SF250">
    <property type="entry name" value="ZINC FINGER PROTEIN 770"/>
    <property type="match status" value="1"/>
</dbReference>
<feature type="domain" description="C2H2-type" evidence="9">
    <location>
        <begin position="1074"/>
        <end position="1101"/>
    </location>
</feature>
<dbReference type="Pfam" id="PF13912">
    <property type="entry name" value="zf-C2H2_6"/>
    <property type="match status" value="3"/>
</dbReference>
<keyword evidence="6" id="KW-0539">Nucleus</keyword>
<evidence type="ECO:0000259" key="9">
    <source>
        <dbReference type="PROSITE" id="PS50157"/>
    </source>
</evidence>
<feature type="domain" description="C2H2-type" evidence="9">
    <location>
        <begin position="862"/>
        <end position="889"/>
    </location>
</feature>
<dbReference type="PROSITE" id="PS00028">
    <property type="entry name" value="ZINC_FINGER_C2H2_1"/>
    <property type="match status" value="23"/>
</dbReference>
<keyword evidence="3" id="KW-0677">Repeat</keyword>
<evidence type="ECO:0000256" key="5">
    <source>
        <dbReference type="ARBA" id="ARBA00022833"/>
    </source>
</evidence>
<dbReference type="InterPro" id="IPR013087">
    <property type="entry name" value="Znf_C2H2_type"/>
</dbReference>
<accession>A0AAN9AEW6</accession>
<sequence>MSEESSHSMEDMLKHTILHNKKGNILTCKLYERLCLQKEYMEDAVDNFKKNLHSDVSCNSGYVAKHKNLRSSKKLYRCPLCSRVYRLQESLKIHIVLHIEEGLLVTDESEYPCKCILCAAEFSSRVDLMDHLSLHKDGTLLKCLICSRRYKNPIVFKKHMLVHKPEEALSRNSIRTSVLLRLWNQHLKMMRKKSENDVGPNLCCCLCKTGFVTTREYKRHLTEHFERTSFEDGCNQTCSDVDVHEGKSTAYSKVGNTSSDPSEKISLQCEVTQERLKTNGSLDKPKVLHFDVKPFTCHICSKTFFSYQDLRTHFANHSEGKFLFCSSCSEVHDFQDDLQEHNQSHFEDELLGFHLEKKLYHCNICKRVFKSSKYLKQHMSEDHSISGLFRCQFCKKPLKTKESVVEHSAFHSLNEFYTCLICKQRCEILDKLEQHMLVCSFDNEVFDVKNEKLLPESCAFATDEYSEDANNSFDETLFLQSTSSSNWEVLHPRSGSWKGTPYKCDLCPNKFDRRDQLTTHTLSHCNDKPYQCHFCFKFFRYYSNLRKHLHKHEHSKGHKCSLCPAVFSSKGALAEHFLYHIADGNTYSCPVCERKFTDPGNLRSHLRIHSDEMQFNCKLCNISFEGSEQLEKHKSDKHTTKTAIMDKFIPQALNITDHSKRKVSKKRKRKTLTTKRKSKNLKNRLEVNKVHGQLSSIQMYKEDDSNIPVHDITDTNVVTDPYTNQFHCTFCSKSYASLHRLKWHMTEHLSDPLDSTQKEITMFERPIKNVSLKRDDIYEEDWDIEDLIHKHRKKLPSVHFRCYTCHKEYNSETEVLKHLFSHTHDRIERGGGDKSENIVNIDIVYSDGGELETESESELKFFVCPKCNKQFDTEVDLLAHKYEHTKKKYLCNICQRLFKWQESLNLHLKSHLKEQPFKCHLCSKSFIYRLNLRQHLFYHLNDNIPSLYEGGRQQLQILGDNLNKSEHSLQNNSEISTLEIKDDERNQSPSAEDKLSSLGDKSGNPSSRCEDVYECHICPKFFRGKGELKYHLISHSKEKNFNCHICPKAFKHKSALKRHLVQNHIHTKNSGKFFVCHICNQDFSEVSHLKHHLENHANKKLFQCYTCCKSYKHIFSLRRHYFDEHTERDRFHCKICSETLTNKSDFDSHLEMHLQEKIDCLKDKLGSNKQFSEDGIAQEDEESTLCVSKEDIYKFKERLNGDESSELCYDENVGFKDVYFKNLGGAFTKLMQKLRGPEGVMWRCRICYKTLGNKTHIKRHAISHVDKKLFDCKFCFKKYKSPYTLKKHISFVHKNWKARAISALKEINSANAVLKDADSINVEECTVEENISTFTHKENASDSEDNEDHVDEVTFNEELLLETKDT</sequence>
<dbReference type="EMBL" id="JAXCGZ010004205">
    <property type="protein sequence ID" value="KAK7082087.1"/>
    <property type="molecule type" value="Genomic_DNA"/>
</dbReference>
<feature type="domain" description="C2H2-type" evidence="9">
    <location>
        <begin position="917"/>
        <end position="944"/>
    </location>
</feature>
<feature type="domain" description="C2H2-type" evidence="9">
    <location>
        <begin position="587"/>
        <end position="614"/>
    </location>
</feature>
<feature type="domain" description="C2H2-type" evidence="9">
    <location>
        <begin position="1270"/>
        <end position="1298"/>
    </location>
</feature>
<feature type="domain" description="C2H2-type" evidence="9">
    <location>
        <begin position="558"/>
        <end position="585"/>
    </location>
</feature>
<feature type="domain" description="C2H2-type" evidence="9">
    <location>
        <begin position="530"/>
        <end position="557"/>
    </location>
</feature>
<feature type="domain" description="C2H2-type" evidence="9">
    <location>
        <begin position="615"/>
        <end position="643"/>
    </location>
</feature>
<feature type="domain" description="C2H2-type" evidence="9">
    <location>
        <begin position="111"/>
        <end position="135"/>
    </location>
</feature>
<gene>
    <name evidence="10" type="ORF">SK128_007406</name>
</gene>
<name>A0AAN9AEW6_HALRR</name>
<feature type="domain" description="C2H2-type" evidence="9">
    <location>
        <begin position="295"/>
        <end position="322"/>
    </location>
</feature>